<organism evidence="1 2">
    <name type="scientific">Frigidibacter mobilis</name>
    <dbReference type="NCBI Taxonomy" id="1335048"/>
    <lineage>
        <taxon>Bacteria</taxon>
        <taxon>Pseudomonadati</taxon>
        <taxon>Pseudomonadota</taxon>
        <taxon>Alphaproteobacteria</taxon>
        <taxon>Rhodobacterales</taxon>
        <taxon>Paracoccaceae</taxon>
        <taxon>Frigidibacter</taxon>
    </lineage>
</organism>
<evidence type="ECO:0000313" key="2">
    <source>
        <dbReference type="Proteomes" id="UP000076128"/>
    </source>
</evidence>
<dbReference type="Pfam" id="PF14305">
    <property type="entry name" value="ATPgrasp_TupA"/>
    <property type="match status" value="1"/>
</dbReference>
<name>A0A159Z025_9RHOB</name>
<sequence>MKGEWREFLRDNFRDLAEGALASRDRRRGLPWLQKEFLRRTTRELHLQDPVTMDEKIQWRKVNVRDPLFPAMCDKLRMRDLVRDRLGNDEASELLPRLLGHSDRPTADWLAGFGDGIAIKANHGSGWNAFVQKGETPDWEQLARTARRWMRRRYGLQKQEWAYWSIPRRVLVENLLCGPDGTFPMDFKFEVFDGKVRCIQVECNNGEINLARFLPDWTNLPIPENPYRSRADMDPPAELPRMMAVAERMAAGMDYLRVDFLKSQDHLVLNELTLYRVSGFAKPSPPEMSDWLGALWRNPAWPDRSDEADRWLASILAHKDKPAHDQ</sequence>
<gene>
    <name evidence="1" type="ORF">AKL17_0906</name>
</gene>
<dbReference type="InterPro" id="IPR029465">
    <property type="entry name" value="ATPgrasp_TupA"/>
</dbReference>
<dbReference type="EMBL" id="CP012661">
    <property type="protein sequence ID" value="AMY68165.1"/>
    <property type="molecule type" value="Genomic_DNA"/>
</dbReference>
<keyword evidence="2" id="KW-1185">Reference proteome</keyword>
<evidence type="ECO:0000313" key="1">
    <source>
        <dbReference type="EMBL" id="AMY68165.1"/>
    </source>
</evidence>
<protein>
    <recommendedName>
        <fullName evidence="3">Teichuronopeptide biosynthesis TupA-like protein</fullName>
    </recommendedName>
</protein>
<proteinExistence type="predicted"/>
<dbReference type="RefSeq" id="WP_166506996.1">
    <property type="nucleotide sequence ID" value="NZ_CP012661.1"/>
</dbReference>
<dbReference type="Proteomes" id="UP000076128">
    <property type="component" value="Chromosome"/>
</dbReference>
<dbReference type="AlphaFoldDB" id="A0A159Z025"/>
<reference evidence="1 2" key="1">
    <citation type="submission" date="2015-09" db="EMBL/GenBank/DDBJ databases">
        <title>Complete genome sequence of Defluviimonas alba cai42t isolated from an oilfield in Xinjiang.</title>
        <authorList>
            <person name="Geng S."/>
            <person name="Pan X."/>
            <person name="Wu X."/>
        </authorList>
    </citation>
    <scope>NUCLEOTIDE SEQUENCE [LARGE SCALE GENOMIC DNA]</scope>
    <source>
        <strain evidence="2">cai42</strain>
    </source>
</reference>
<dbReference type="KEGG" id="daa:AKL17_0906"/>
<evidence type="ECO:0008006" key="3">
    <source>
        <dbReference type="Google" id="ProtNLM"/>
    </source>
</evidence>
<dbReference type="STRING" id="1335048.AKL17_0906"/>
<accession>A0A159Z025</accession>